<sequence>MKRLFYYFILILALIVMAAFAIANKQWIAEGVALSYDPSAPGAEASTLHLPMFLILFGVLVIGMLIGGITVWLKQSRFRRAARIAQVEAERHRNELDRLRSQTAPAAESRDSHAILPSSVPF</sequence>
<dbReference type="OrthoDB" id="7868067at2"/>
<organism evidence="3 4">
    <name type="scientific">Labrys okinawensis</name>
    <dbReference type="NCBI Taxonomy" id="346911"/>
    <lineage>
        <taxon>Bacteria</taxon>
        <taxon>Pseudomonadati</taxon>
        <taxon>Pseudomonadota</taxon>
        <taxon>Alphaproteobacteria</taxon>
        <taxon>Hyphomicrobiales</taxon>
        <taxon>Xanthobacteraceae</taxon>
        <taxon>Labrys</taxon>
    </lineage>
</organism>
<proteinExistence type="predicted"/>
<dbReference type="RefSeq" id="WP_105860769.1">
    <property type="nucleotide sequence ID" value="NZ_PUEJ01000002.1"/>
</dbReference>
<accession>A0A2S9QGE4</accession>
<reference evidence="3 4" key="1">
    <citation type="submission" date="2018-02" db="EMBL/GenBank/DDBJ databases">
        <title>Whole genome sequencing of endophytic bacterium.</title>
        <authorList>
            <person name="Eedara R."/>
            <person name="Podile A.R."/>
        </authorList>
    </citation>
    <scope>NUCLEOTIDE SEQUENCE [LARGE SCALE GENOMIC DNA]</scope>
    <source>
        <strain evidence="3 4">RP1T</strain>
    </source>
</reference>
<evidence type="ECO:0000313" key="4">
    <source>
        <dbReference type="Proteomes" id="UP000237682"/>
    </source>
</evidence>
<keyword evidence="2" id="KW-1133">Transmembrane helix</keyword>
<dbReference type="AlphaFoldDB" id="A0A2S9QGE4"/>
<feature type="transmembrane region" description="Helical" evidence="2">
    <location>
        <begin position="7"/>
        <end position="28"/>
    </location>
</feature>
<feature type="transmembrane region" description="Helical" evidence="2">
    <location>
        <begin position="48"/>
        <end position="73"/>
    </location>
</feature>
<keyword evidence="2" id="KW-0472">Membrane</keyword>
<dbReference type="EMBL" id="PUEJ01000002">
    <property type="protein sequence ID" value="PRH88418.1"/>
    <property type="molecule type" value="Genomic_DNA"/>
</dbReference>
<evidence type="ECO:0000313" key="3">
    <source>
        <dbReference type="EMBL" id="PRH88418.1"/>
    </source>
</evidence>
<name>A0A2S9QGE4_9HYPH</name>
<keyword evidence="4" id="KW-1185">Reference proteome</keyword>
<dbReference type="Proteomes" id="UP000237682">
    <property type="component" value="Unassembled WGS sequence"/>
</dbReference>
<gene>
    <name evidence="3" type="ORF">C5L14_04020</name>
</gene>
<feature type="region of interest" description="Disordered" evidence="1">
    <location>
        <begin position="96"/>
        <end position="122"/>
    </location>
</feature>
<evidence type="ECO:0000256" key="2">
    <source>
        <dbReference type="SAM" id="Phobius"/>
    </source>
</evidence>
<comment type="caution">
    <text evidence="3">The sequence shown here is derived from an EMBL/GenBank/DDBJ whole genome shotgun (WGS) entry which is preliminary data.</text>
</comment>
<evidence type="ECO:0000256" key="1">
    <source>
        <dbReference type="SAM" id="MobiDB-lite"/>
    </source>
</evidence>
<protein>
    <submittedName>
        <fullName evidence="3">DUF1049 domain-containing protein</fullName>
    </submittedName>
</protein>
<keyword evidence="2" id="KW-0812">Transmembrane</keyword>